<proteinExistence type="predicted"/>
<dbReference type="VEuPathDB" id="FungiDB:CJI96_0004537"/>
<evidence type="ECO:0000256" key="1">
    <source>
        <dbReference type="SAM" id="Phobius"/>
    </source>
</evidence>
<dbReference type="Proteomes" id="UP000037122">
    <property type="component" value="Unassembled WGS sequence"/>
</dbReference>
<reference evidence="3" key="1">
    <citation type="journal article" date="2015" name="BMC Genomics">
        <title>Draft genome of a commonly misdiagnosed multidrug resistant pathogen Candida auris.</title>
        <authorList>
            <person name="Chatterjee S."/>
            <person name="Alampalli S.V."/>
            <person name="Nageshan R.K."/>
            <person name="Chettiar S.T."/>
            <person name="Joshi S."/>
            <person name="Tatu U.S."/>
        </authorList>
    </citation>
    <scope>NUCLEOTIDE SEQUENCE [LARGE SCALE GENOMIC DNA]</scope>
    <source>
        <strain evidence="3">6684</strain>
    </source>
</reference>
<organism evidence="2 3">
    <name type="scientific">Candidozyma auris</name>
    <name type="common">Yeast</name>
    <name type="synonym">Candida auris</name>
    <dbReference type="NCBI Taxonomy" id="498019"/>
    <lineage>
        <taxon>Eukaryota</taxon>
        <taxon>Fungi</taxon>
        <taxon>Dikarya</taxon>
        <taxon>Ascomycota</taxon>
        <taxon>Saccharomycotina</taxon>
        <taxon>Pichiomycetes</taxon>
        <taxon>Metschnikowiaceae</taxon>
        <taxon>Candidozyma</taxon>
    </lineage>
</organism>
<accession>A0A0L0NPH2</accession>
<dbReference type="VEuPathDB" id="FungiDB:QG37_07671"/>
<dbReference type="VEuPathDB" id="FungiDB:CJJ07_002799"/>
<evidence type="ECO:0000313" key="3">
    <source>
        <dbReference type="Proteomes" id="UP000037122"/>
    </source>
</evidence>
<dbReference type="VEuPathDB" id="FungiDB:B9J08_004614"/>
<dbReference type="AlphaFoldDB" id="A0A0L0NPH2"/>
<feature type="transmembrane region" description="Helical" evidence="1">
    <location>
        <begin position="239"/>
        <end position="259"/>
    </location>
</feature>
<keyword evidence="1" id="KW-0472">Membrane</keyword>
<dbReference type="VEuPathDB" id="FungiDB:CJI97_004838"/>
<gene>
    <name evidence="2" type="ORF">QG37_07671</name>
</gene>
<name>A0A0L0NPH2_CANAR</name>
<sequence length="326" mass="35390">MNLGSTSKNGVIEKNYFTSFAVSTNKSVKTALQKLVPCEGAVETRTTDSIELESISCSFRETSDAEKSVDLASCNSKSVRDDAIEKAIDDVDYLGAKDTLNGGDGIEKIHNRNNVSSSVDDSVLASISGNNISGTNPTGPIPYDAYPNRRNTGTLLIGNMYHIRRVTLILRFLVPLLALTSFLVGCICLYLRLVPQANCLTLCFSGTGLGSVSTGFFSYPEPQDAPCRWSSKGIRRFQWFLGVLGVLAWICSFVPFLLASDGLSHLWTSCLCALALTSFLGVYGSRSWTLEEHLKLPLVTQDLAAPDSLPLGQADCNLWPFLQPPV</sequence>
<keyword evidence="1" id="KW-1133">Transmembrane helix</keyword>
<dbReference type="VEuPathDB" id="FungiDB:CJJ09_004628"/>
<comment type="caution">
    <text evidence="2">The sequence shown here is derived from an EMBL/GenBank/DDBJ whole genome shotgun (WGS) entry which is preliminary data.</text>
</comment>
<dbReference type="EMBL" id="LGST01000061">
    <property type="protein sequence ID" value="KND96047.1"/>
    <property type="molecule type" value="Genomic_DNA"/>
</dbReference>
<keyword evidence="1" id="KW-0812">Transmembrane</keyword>
<feature type="transmembrane region" description="Helical" evidence="1">
    <location>
        <begin position="265"/>
        <end position="285"/>
    </location>
</feature>
<protein>
    <submittedName>
        <fullName evidence="2">Uncharacterized protein</fullName>
    </submittedName>
</protein>
<evidence type="ECO:0000313" key="2">
    <source>
        <dbReference type="EMBL" id="KND96047.1"/>
    </source>
</evidence>
<feature type="transmembrane region" description="Helical" evidence="1">
    <location>
        <begin position="168"/>
        <end position="193"/>
    </location>
</feature>